<evidence type="ECO:0000313" key="9">
    <source>
        <dbReference type="EMBL" id="TXI57986.1"/>
    </source>
</evidence>
<dbReference type="Pfam" id="PF08817">
    <property type="entry name" value="YukD"/>
    <property type="match status" value="1"/>
</dbReference>
<feature type="transmembrane region" description="Helical" evidence="7">
    <location>
        <begin position="464"/>
        <end position="487"/>
    </location>
</feature>
<dbReference type="NCBIfam" id="TIGR03920">
    <property type="entry name" value="T7SS_EccD"/>
    <property type="match status" value="1"/>
</dbReference>
<comment type="caution">
    <text evidence="9">The sequence shown here is derived from an EMBL/GenBank/DDBJ whole genome shotgun (WGS) entry which is preliminary data.</text>
</comment>
<evidence type="ECO:0000256" key="4">
    <source>
        <dbReference type="ARBA" id="ARBA00022692"/>
    </source>
</evidence>
<evidence type="ECO:0000256" key="7">
    <source>
        <dbReference type="SAM" id="Phobius"/>
    </source>
</evidence>
<feature type="transmembrane region" description="Helical" evidence="7">
    <location>
        <begin position="239"/>
        <end position="259"/>
    </location>
</feature>
<comment type="subcellular location">
    <subcellularLocation>
        <location evidence="1">Cell membrane</location>
        <topology evidence="1">Multi-pass membrane protein</topology>
    </subcellularLocation>
</comment>
<feature type="transmembrane region" description="Helical" evidence="7">
    <location>
        <begin position="214"/>
        <end position="232"/>
    </location>
</feature>
<evidence type="ECO:0000256" key="3">
    <source>
        <dbReference type="ARBA" id="ARBA00022475"/>
    </source>
</evidence>
<keyword evidence="6 7" id="KW-0472">Membrane</keyword>
<dbReference type="EMBL" id="SSGD01000031">
    <property type="protein sequence ID" value="TXI57986.1"/>
    <property type="molecule type" value="Genomic_DNA"/>
</dbReference>
<dbReference type="InterPro" id="IPR006707">
    <property type="entry name" value="T7SS_EccD"/>
</dbReference>
<feature type="domain" description="EccD-like transmembrane" evidence="8">
    <location>
        <begin position="129"/>
        <end position="490"/>
    </location>
</feature>
<dbReference type="InterPro" id="IPR044049">
    <property type="entry name" value="EccD_transm"/>
</dbReference>
<proteinExistence type="inferred from homology"/>
<organism evidence="9 10">
    <name type="scientific">Mycolicibacter arupensis</name>
    <dbReference type="NCBI Taxonomy" id="342002"/>
    <lineage>
        <taxon>Bacteria</taxon>
        <taxon>Bacillati</taxon>
        <taxon>Actinomycetota</taxon>
        <taxon>Actinomycetes</taxon>
        <taxon>Mycobacteriales</taxon>
        <taxon>Mycobacteriaceae</taxon>
        <taxon>Mycolicibacter</taxon>
    </lineage>
</organism>
<gene>
    <name evidence="9" type="primary">eccD</name>
    <name evidence="9" type="ORF">E6Q54_06845</name>
</gene>
<keyword evidence="3" id="KW-1003">Cell membrane</keyword>
<dbReference type="AlphaFoldDB" id="A0A5C7Y8L6"/>
<feature type="transmembrane region" description="Helical" evidence="7">
    <location>
        <begin position="425"/>
        <end position="452"/>
    </location>
</feature>
<evidence type="ECO:0000256" key="1">
    <source>
        <dbReference type="ARBA" id="ARBA00004651"/>
    </source>
</evidence>
<feature type="transmembrane region" description="Helical" evidence="7">
    <location>
        <begin position="157"/>
        <end position="176"/>
    </location>
</feature>
<evidence type="ECO:0000256" key="6">
    <source>
        <dbReference type="ARBA" id="ARBA00023136"/>
    </source>
</evidence>
<dbReference type="InterPro" id="IPR024962">
    <property type="entry name" value="YukD-like"/>
</dbReference>
<feature type="transmembrane region" description="Helical" evidence="7">
    <location>
        <begin position="372"/>
        <end position="387"/>
    </location>
</feature>
<evidence type="ECO:0000256" key="2">
    <source>
        <dbReference type="ARBA" id="ARBA00006162"/>
    </source>
</evidence>
<keyword evidence="5 7" id="KW-1133">Transmembrane helix</keyword>
<dbReference type="Proteomes" id="UP000321797">
    <property type="component" value="Unassembled WGS sequence"/>
</dbReference>
<name>A0A5C7Y8L6_9MYCO</name>
<dbReference type="RefSeq" id="WP_276759595.1">
    <property type="nucleotide sequence ID" value="NZ_SSGD01000031.1"/>
</dbReference>
<feature type="transmembrane region" description="Helical" evidence="7">
    <location>
        <begin position="271"/>
        <end position="292"/>
    </location>
</feature>
<feature type="transmembrane region" description="Helical" evidence="7">
    <location>
        <begin position="343"/>
        <end position="366"/>
    </location>
</feature>
<protein>
    <submittedName>
        <fullName evidence="9">Type VII secretion integral membrane protein EccD</fullName>
    </submittedName>
</protein>
<comment type="similarity">
    <text evidence="2">Belongs to the EccD/Snm4 family.</text>
</comment>
<accession>A0A5C7Y8L6</accession>
<feature type="transmembrane region" description="Helical" evidence="7">
    <location>
        <begin position="399"/>
        <end position="419"/>
    </location>
</feature>
<feature type="transmembrane region" description="Helical" evidence="7">
    <location>
        <begin position="188"/>
        <end position="208"/>
    </location>
</feature>
<sequence length="492" mass="51109">MTATSAGPVSLTRVVLFVSDDTEIDYVLPSGAALIAVIEDLIPRVNIRLRQKGREVLSAEGGYQLCRADARPLDPEKSLDEAGVVDGDALWLLPLEATEQFEPVIEYVSTAIARHAQAQFERVDATVARRVAVGLGAGLTAWAELILTRLWWQSGGWVPAATSWSIAAALVIAAWMAGKAVEPARQAVADPLAWMAMIPLAAASALSVPGAPSGWHAVVAVSAALGWTVLLVMLTDRHLAAASTLLTVGMFGAVTLAVASSGWQVPAERVAVVALLVVLGLVTFATNIGVIGSGVPGPWFPSVTGAGVFENLPGTPADTVSPVFGDGAGSPEQIAKWTRRGNAIVTGALLGCGLVAVVAARCAVVPGQPRSWRYLVFAVAICVVFLLRGRSFVDRWQSVALAVSAVAGIAAIIGRYAAASSPPSLSMSLVCVGLTCAMAVAGLVAVLVVADARVSAPIRRAVELVEYVLLIFVVPWAVWLLGLVSVMRNLVG</sequence>
<evidence type="ECO:0000259" key="8">
    <source>
        <dbReference type="Pfam" id="PF19053"/>
    </source>
</evidence>
<dbReference type="PIRSF" id="PIRSF017804">
    <property type="entry name" value="Secretion_EccD1"/>
    <property type="match status" value="1"/>
</dbReference>
<evidence type="ECO:0000313" key="10">
    <source>
        <dbReference type="Proteomes" id="UP000321797"/>
    </source>
</evidence>
<evidence type="ECO:0000256" key="5">
    <source>
        <dbReference type="ARBA" id="ARBA00022989"/>
    </source>
</evidence>
<keyword evidence="4 7" id="KW-0812">Transmembrane</keyword>
<dbReference type="Pfam" id="PF19053">
    <property type="entry name" value="EccD"/>
    <property type="match status" value="1"/>
</dbReference>
<dbReference type="Gene3D" id="3.10.20.90">
    <property type="entry name" value="Phosphatidylinositol 3-kinase Catalytic Subunit, Chain A, domain 1"/>
    <property type="match status" value="1"/>
</dbReference>
<dbReference type="GO" id="GO:0005886">
    <property type="term" value="C:plasma membrane"/>
    <property type="evidence" value="ECO:0007669"/>
    <property type="project" value="UniProtKB-SubCell"/>
</dbReference>
<reference evidence="9 10" key="1">
    <citation type="submission" date="2018-09" db="EMBL/GenBank/DDBJ databases">
        <title>Metagenome Assembled Genomes from an Advanced Water Purification Facility.</title>
        <authorList>
            <person name="Stamps B.W."/>
            <person name="Spear J.R."/>
        </authorList>
    </citation>
    <scope>NUCLEOTIDE SEQUENCE [LARGE SCALE GENOMIC DNA]</scope>
    <source>
        <strain evidence="9">Bin_29_2</strain>
    </source>
</reference>